<dbReference type="InterPro" id="IPR046778">
    <property type="entry name" value="UPF0758_N"/>
</dbReference>
<evidence type="ECO:0000259" key="6">
    <source>
        <dbReference type="PROSITE" id="PS50249"/>
    </source>
</evidence>
<dbReference type="NCBIfam" id="NF000642">
    <property type="entry name" value="PRK00024.1"/>
    <property type="match status" value="1"/>
</dbReference>
<dbReference type="SUPFAM" id="SSF47781">
    <property type="entry name" value="RuvA domain 2-like"/>
    <property type="match status" value="1"/>
</dbReference>
<dbReference type="Pfam" id="PF20582">
    <property type="entry name" value="UPF0758_N"/>
    <property type="match status" value="1"/>
</dbReference>
<dbReference type="InterPro" id="IPR025657">
    <property type="entry name" value="RadC_JAB"/>
</dbReference>
<evidence type="ECO:0000256" key="1">
    <source>
        <dbReference type="ARBA" id="ARBA00022670"/>
    </source>
</evidence>
<name>A0AA35RRR9_GEOBA</name>
<dbReference type="PROSITE" id="PS01302">
    <property type="entry name" value="UPF0758"/>
    <property type="match status" value="1"/>
</dbReference>
<organism evidence="7 8">
    <name type="scientific">Geodia barretti</name>
    <name type="common">Barrett's horny sponge</name>
    <dbReference type="NCBI Taxonomy" id="519541"/>
    <lineage>
        <taxon>Eukaryota</taxon>
        <taxon>Metazoa</taxon>
        <taxon>Porifera</taxon>
        <taxon>Demospongiae</taxon>
        <taxon>Heteroscleromorpha</taxon>
        <taxon>Tetractinellida</taxon>
        <taxon>Astrophorina</taxon>
        <taxon>Geodiidae</taxon>
        <taxon>Geodia</taxon>
    </lineage>
</organism>
<dbReference type="NCBIfam" id="TIGR00608">
    <property type="entry name" value="radc"/>
    <property type="match status" value="1"/>
</dbReference>
<evidence type="ECO:0000313" key="8">
    <source>
        <dbReference type="Proteomes" id="UP001174909"/>
    </source>
</evidence>
<keyword evidence="8" id="KW-1185">Reference proteome</keyword>
<reference evidence="7" key="1">
    <citation type="submission" date="2023-03" db="EMBL/GenBank/DDBJ databases">
        <authorList>
            <person name="Steffen K."/>
            <person name="Cardenas P."/>
        </authorList>
    </citation>
    <scope>NUCLEOTIDE SEQUENCE</scope>
</reference>
<evidence type="ECO:0000256" key="2">
    <source>
        <dbReference type="ARBA" id="ARBA00022723"/>
    </source>
</evidence>
<comment type="caution">
    <text evidence="7">The sequence shown here is derived from an EMBL/GenBank/DDBJ whole genome shotgun (WGS) entry which is preliminary data.</text>
</comment>
<dbReference type="GO" id="GO:0046872">
    <property type="term" value="F:metal ion binding"/>
    <property type="evidence" value="ECO:0007669"/>
    <property type="project" value="UniProtKB-KW"/>
</dbReference>
<dbReference type="PROSITE" id="PS50249">
    <property type="entry name" value="MPN"/>
    <property type="match status" value="1"/>
</dbReference>
<keyword evidence="3" id="KW-0378">Hydrolase</keyword>
<dbReference type="EMBL" id="CASHTH010001537">
    <property type="protein sequence ID" value="CAI8016544.1"/>
    <property type="molecule type" value="Genomic_DNA"/>
</dbReference>
<dbReference type="GO" id="GO:0008237">
    <property type="term" value="F:metallopeptidase activity"/>
    <property type="evidence" value="ECO:0007669"/>
    <property type="project" value="UniProtKB-KW"/>
</dbReference>
<dbReference type="InterPro" id="IPR001405">
    <property type="entry name" value="UPF0758"/>
</dbReference>
<proteinExistence type="predicted"/>
<dbReference type="Proteomes" id="UP001174909">
    <property type="component" value="Unassembled WGS sequence"/>
</dbReference>
<dbReference type="Pfam" id="PF04002">
    <property type="entry name" value="RadC"/>
    <property type="match status" value="1"/>
</dbReference>
<evidence type="ECO:0000313" key="7">
    <source>
        <dbReference type="EMBL" id="CAI8016544.1"/>
    </source>
</evidence>
<feature type="domain" description="MPN" evidence="6">
    <location>
        <begin position="101"/>
        <end position="223"/>
    </location>
</feature>
<evidence type="ECO:0000256" key="4">
    <source>
        <dbReference type="ARBA" id="ARBA00022833"/>
    </source>
</evidence>
<sequence>MIRDLPQEERPRERLRNYGPSSLSTAELLAIILRTGTQSESVLSLSTRLMSQFGGLSGLARASYDELCSVHGFGDAKTTQVKAAFELGKRALSLHENERPTVHSPQDVANLLQGEMAFLEQEHLRVVLLNTRNRIQSIHEVYKGNVNSAVIRAGEIFREAVRSNAPAVILAHNHPSGDPAPSDEDVQITRRIIDAGKLLDIEVLDHVVLAQRGFVSLKERKLGFD</sequence>
<dbReference type="PANTHER" id="PTHR30471">
    <property type="entry name" value="DNA REPAIR PROTEIN RADC"/>
    <property type="match status" value="1"/>
</dbReference>
<dbReference type="InterPro" id="IPR037518">
    <property type="entry name" value="MPN"/>
</dbReference>
<dbReference type="Gene3D" id="1.10.150.20">
    <property type="entry name" value="5' to 3' exonuclease, C-terminal subdomain"/>
    <property type="match status" value="1"/>
</dbReference>
<gene>
    <name evidence="7" type="ORF">GBAR_LOCUS10138</name>
</gene>
<dbReference type="InterPro" id="IPR010994">
    <property type="entry name" value="RuvA_2-like"/>
</dbReference>
<evidence type="ECO:0000256" key="5">
    <source>
        <dbReference type="ARBA" id="ARBA00023049"/>
    </source>
</evidence>
<dbReference type="GO" id="GO:0006508">
    <property type="term" value="P:proteolysis"/>
    <property type="evidence" value="ECO:0007669"/>
    <property type="project" value="UniProtKB-KW"/>
</dbReference>
<accession>A0AA35RRR9</accession>
<dbReference type="AlphaFoldDB" id="A0AA35RRR9"/>
<dbReference type="CDD" id="cd08071">
    <property type="entry name" value="MPN_DUF2466"/>
    <property type="match status" value="1"/>
</dbReference>
<keyword evidence="1" id="KW-0645">Protease</keyword>
<protein>
    <submittedName>
        <fullName evidence="7">UPF0758 protein Chy400_3887</fullName>
    </submittedName>
</protein>
<keyword evidence="4" id="KW-0862">Zinc</keyword>
<evidence type="ECO:0000256" key="3">
    <source>
        <dbReference type="ARBA" id="ARBA00022801"/>
    </source>
</evidence>
<dbReference type="Gene3D" id="3.40.140.10">
    <property type="entry name" value="Cytidine Deaminase, domain 2"/>
    <property type="match status" value="1"/>
</dbReference>
<keyword evidence="5" id="KW-0482">Metalloprotease</keyword>
<dbReference type="InterPro" id="IPR020891">
    <property type="entry name" value="UPF0758_CS"/>
</dbReference>
<keyword evidence="2" id="KW-0479">Metal-binding</keyword>
<dbReference type="PANTHER" id="PTHR30471:SF3">
    <property type="entry name" value="UPF0758 PROTEIN YEES-RELATED"/>
    <property type="match status" value="1"/>
</dbReference>